<reference evidence="2" key="2">
    <citation type="submission" date="2014-07" db="EMBL/GenBank/DDBJ databases">
        <authorList>
            <person name="Zhou D."/>
            <person name="Huang Y."/>
            <person name="Yuan J."/>
            <person name="Meng X."/>
            <person name="Tong Y."/>
        </authorList>
    </citation>
    <scope>NUCLEOTIDE SEQUENCE</scope>
    <source>
        <strain evidence="2">JN49-1</strain>
        <plasmid evidence="2">pNDM-JN01</plasmid>
    </source>
</reference>
<dbReference type="GeneID" id="70094029"/>
<sequence>MINFNDLSESELLRIAQTGISNRIGLRTSGHLPEDDRQALSMELQGLYEQDREQLIQSIKKHSEAYKSEQSNQE</sequence>
<name>A0A068F7S4_ACILW</name>
<protein>
    <submittedName>
        <fullName evidence="1">Uncharacterized protein</fullName>
    </submittedName>
</protein>
<dbReference type="RefSeq" id="WP_015056389.1">
    <property type="nucleotide sequence ID" value="NC_019268.1"/>
</dbReference>
<reference evidence="1" key="1">
    <citation type="submission" date="2014-03" db="EMBL/GenBank/DDBJ databases">
        <title>NDM-1-Producing Acinetobacter lwoffii of Companion Animal Origin in China.</title>
        <authorList>
            <person name="Sun Y."/>
            <person name="Ji X."/>
            <person name="Guo X."/>
            <person name="Liu J."/>
            <person name="Zhu L."/>
            <person name="Zhou W."/>
            <person name="Zhao X."/>
            <person name="Tong P."/>
            <person name="Xia L."/>
            <person name="Qian J."/>
            <person name="Liu Q."/>
            <person name="Xu L."/>
            <person name="Feng S."/>
        </authorList>
    </citation>
    <scope>NUCLEOTIDE SEQUENCE</scope>
    <source>
        <strain evidence="1">Iz4b</strain>
        <plasmid evidence="1">pNDM-Iz4b</plasmid>
    </source>
</reference>
<keyword evidence="1" id="KW-0614">Plasmid</keyword>
<geneLocation type="plasmid" evidence="2">
    <name>pNDM-JN01</name>
</geneLocation>
<dbReference type="EMBL" id="KM210086">
    <property type="protein sequence ID" value="AJP18060.1"/>
    <property type="molecule type" value="Genomic_DNA"/>
</dbReference>
<geneLocation type="plasmid" evidence="1">
    <name>pNDM-Iz4b</name>
</geneLocation>
<accession>A0A068F7S4</accession>
<evidence type="ECO:0000313" key="1">
    <source>
        <dbReference type="EMBL" id="AID58544.1"/>
    </source>
</evidence>
<dbReference type="EMBL" id="KJ547696">
    <property type="protein sequence ID" value="AID58544.1"/>
    <property type="molecule type" value="Genomic_DNA"/>
</dbReference>
<proteinExistence type="predicted"/>
<organism evidence="1">
    <name type="scientific">Acinetobacter lwoffii</name>
    <dbReference type="NCBI Taxonomy" id="28090"/>
    <lineage>
        <taxon>Bacteria</taxon>
        <taxon>Pseudomonadati</taxon>
        <taxon>Pseudomonadota</taxon>
        <taxon>Gammaproteobacteria</taxon>
        <taxon>Moraxellales</taxon>
        <taxon>Moraxellaceae</taxon>
        <taxon>Acinetobacter</taxon>
    </lineage>
</organism>
<dbReference type="AlphaFoldDB" id="A0A068F7S4"/>
<reference evidence="2" key="3">
    <citation type="journal article" date="2015" name="Antimicrob. Agents Chemother.">
        <title>A Novel New Delhi Metallo-?-Lactamase Variant, NDM-14, Isolated in a Chinese Hospital Possesses Increased Enzymatic Activity against Carbapenems.</title>
        <authorList>
            <person name="Zou D."/>
            <person name="Huang Y."/>
            <person name="Zhao X."/>
            <person name="Liu W."/>
            <person name="Dong D."/>
            <person name="Li H."/>
            <person name="Wang X."/>
            <person name="Huang S."/>
            <person name="Wei X."/>
            <person name="Yan X."/>
            <person name="Yang Z."/>
            <person name="Tong Y."/>
            <person name="Huang L."/>
            <person name="Yuan J."/>
        </authorList>
    </citation>
    <scope>NUCLEOTIDE SEQUENCE</scope>
    <source>
        <strain evidence="2">JN49-1</strain>
        <plasmid evidence="2">pNDM-JN01</plasmid>
    </source>
</reference>
<evidence type="ECO:0000313" key="2">
    <source>
        <dbReference type="EMBL" id="AJP18060.1"/>
    </source>
</evidence>
<dbReference type="GeneID" id="69464966"/>